<dbReference type="InterPro" id="IPR011006">
    <property type="entry name" value="CheY-like_superfamily"/>
</dbReference>
<comment type="caution">
    <text evidence="2">The sequence shown here is derived from an EMBL/GenBank/DDBJ whole genome shotgun (WGS) entry which is preliminary data.</text>
</comment>
<dbReference type="Pfam" id="PF00072">
    <property type="entry name" value="Response_reg"/>
    <property type="match status" value="1"/>
</dbReference>
<gene>
    <name evidence="2" type="ORF">CN307_16580</name>
</gene>
<dbReference type="RefSeq" id="WP_064459934.1">
    <property type="nucleotide sequence ID" value="NZ_FMJG01000020.1"/>
</dbReference>
<organism evidence="2 3">
    <name type="scientific">Bacillus cereus</name>
    <dbReference type="NCBI Taxonomy" id="1396"/>
    <lineage>
        <taxon>Bacteria</taxon>
        <taxon>Bacillati</taxon>
        <taxon>Bacillota</taxon>
        <taxon>Bacilli</taxon>
        <taxon>Bacillales</taxon>
        <taxon>Bacillaceae</taxon>
        <taxon>Bacillus</taxon>
        <taxon>Bacillus cereus group</taxon>
    </lineage>
</organism>
<proteinExistence type="predicted"/>
<dbReference type="Proteomes" id="UP000220032">
    <property type="component" value="Unassembled WGS sequence"/>
</dbReference>
<dbReference type="Gene3D" id="3.40.50.2300">
    <property type="match status" value="1"/>
</dbReference>
<dbReference type="SMART" id="SM00448">
    <property type="entry name" value="REC"/>
    <property type="match status" value="1"/>
</dbReference>
<dbReference type="Gene3D" id="2.30.30.40">
    <property type="entry name" value="SH3 Domains"/>
    <property type="match status" value="1"/>
</dbReference>
<dbReference type="SUPFAM" id="SSF50341">
    <property type="entry name" value="CheW-like"/>
    <property type="match status" value="1"/>
</dbReference>
<dbReference type="InterPro" id="IPR001789">
    <property type="entry name" value="Sig_transdc_resp-reg_receiver"/>
</dbReference>
<dbReference type="Pfam" id="PF01584">
    <property type="entry name" value="CheW"/>
    <property type="match status" value="1"/>
</dbReference>
<dbReference type="InterPro" id="IPR036061">
    <property type="entry name" value="CheW-like_dom_sf"/>
</dbReference>
<dbReference type="PROSITE" id="PS50110">
    <property type="entry name" value="RESPONSE_REGULATORY"/>
    <property type="match status" value="1"/>
</dbReference>
<dbReference type="EMBL" id="NTRR01000025">
    <property type="protein sequence ID" value="PFE13856.1"/>
    <property type="molecule type" value="Genomic_DNA"/>
</dbReference>
<dbReference type="SUPFAM" id="SSF52172">
    <property type="entry name" value="CheY-like"/>
    <property type="match status" value="1"/>
</dbReference>
<dbReference type="PANTHER" id="PTHR47233:SF3">
    <property type="entry name" value="CHEMOTAXIS PROTEIN CHEV"/>
    <property type="match status" value="1"/>
</dbReference>
<evidence type="ECO:0000256" key="1">
    <source>
        <dbReference type="PROSITE-ProRule" id="PRU00169"/>
    </source>
</evidence>
<dbReference type="PIRSF" id="PIRSF002867">
    <property type="entry name" value="CheV"/>
    <property type="match status" value="1"/>
</dbReference>
<accession>A0A1D3N751</accession>
<protein>
    <submittedName>
        <fullName evidence="2">Chemotaxis protein CheV</fullName>
    </submittedName>
</protein>
<dbReference type="PANTHER" id="PTHR47233">
    <property type="entry name" value="CHEMOTAXIS PROTEIN CHEV"/>
    <property type="match status" value="1"/>
</dbReference>
<feature type="modified residue" description="4-aspartylphosphate" evidence="1">
    <location>
        <position position="235"/>
    </location>
</feature>
<evidence type="ECO:0000313" key="2">
    <source>
        <dbReference type="EMBL" id="PFE13856.1"/>
    </source>
</evidence>
<evidence type="ECO:0000313" key="3">
    <source>
        <dbReference type="Proteomes" id="UP000220032"/>
    </source>
</evidence>
<dbReference type="AlphaFoldDB" id="A0A1D3N751"/>
<dbReference type="GO" id="GO:0006935">
    <property type="term" value="P:chemotaxis"/>
    <property type="evidence" value="ECO:0007669"/>
    <property type="project" value="InterPro"/>
</dbReference>
<dbReference type="SMART" id="SM00260">
    <property type="entry name" value="CheW"/>
    <property type="match status" value="1"/>
</dbReference>
<name>A0A1D3N751_BACCE</name>
<dbReference type="Gene3D" id="2.40.50.180">
    <property type="entry name" value="CheA-289, Domain 4"/>
    <property type="match status" value="1"/>
</dbReference>
<dbReference type="PROSITE" id="PS50851">
    <property type="entry name" value="CHEW"/>
    <property type="match status" value="1"/>
</dbReference>
<dbReference type="GO" id="GO:0000160">
    <property type="term" value="P:phosphorelay signal transduction system"/>
    <property type="evidence" value="ECO:0007669"/>
    <property type="project" value="InterPro"/>
</dbReference>
<reference evidence="2 3" key="1">
    <citation type="submission" date="2017-09" db="EMBL/GenBank/DDBJ databases">
        <title>Large-scale bioinformatics analysis of Bacillus genomes uncovers conserved roles of natural products in bacterial physiology.</title>
        <authorList>
            <consortium name="Agbiome Team Llc"/>
            <person name="Bleich R.M."/>
            <person name="Grubbs K.J."/>
            <person name="Santa Maria K.C."/>
            <person name="Allen S.E."/>
            <person name="Farag S."/>
            <person name="Shank E.A."/>
            <person name="Bowers A."/>
        </authorList>
    </citation>
    <scope>NUCLEOTIDE SEQUENCE [LARGE SCALE GENOMIC DNA]</scope>
    <source>
        <strain evidence="2 3">AFS022681</strain>
    </source>
</reference>
<dbReference type="InterPro" id="IPR002545">
    <property type="entry name" value="CheW-lke_dom"/>
</dbReference>
<dbReference type="InterPro" id="IPR024181">
    <property type="entry name" value="Chemotax_regulator_CheV"/>
</dbReference>
<sequence length="302" mass="33653">MSQAQSILLESGTNELEIVTYTVGENLFSINVMKVREIINPFPVTTVPESHHAVEGVVQVRGEILPVINLATALNLKSTKPLDQTKFIISELNQMKVIFRVDEVHRIQRISWEQIDEPASLSMGLEETTSGIVKLDGKIILLLDYEKIVCEISGTGYDNKSLAGLEQKTDRAEKVIYIAEDSAMLRQILEETLSSAGYTKMNFFSNGAEALAQIEKLAKEQGEKMFEHIHLLITDIEMPKMDGHHLTKVVKDSEVMNRLPVIIFSSLITNELFHKGEAVGANAQVSKPDIQELIGLVDKLVL</sequence>
<keyword evidence="1" id="KW-0597">Phosphoprotein</keyword>